<sequence length="88" mass="9824">MDFPPVRFGLLVEMEVTIIDIIEAGANTAYCRCTTTIWVEEGLDDLVPHYYMAWYIWFNGDLVGPFHGFNGPPRPSDASASGRIALNT</sequence>
<reference evidence="1 2" key="1">
    <citation type="submission" date="2024-11" db="EMBL/GenBank/DDBJ databases">
        <title>Chromosome-level genome assembly of Eucalyptus globulus Labill. provides insights into its genome evolution.</title>
        <authorList>
            <person name="Li X."/>
        </authorList>
    </citation>
    <scope>NUCLEOTIDE SEQUENCE [LARGE SCALE GENOMIC DNA]</scope>
    <source>
        <strain evidence="1">CL2024</strain>
        <tissue evidence="1">Fresh tender leaves</tissue>
    </source>
</reference>
<dbReference type="AlphaFoldDB" id="A0ABD3L648"/>
<keyword evidence="2" id="KW-1185">Reference proteome</keyword>
<comment type="caution">
    <text evidence="1">The sequence shown here is derived from an EMBL/GenBank/DDBJ whole genome shotgun (WGS) entry which is preliminary data.</text>
</comment>
<dbReference type="EMBL" id="JBJKBG010000003">
    <property type="protein sequence ID" value="KAL3747204.1"/>
    <property type="molecule type" value="Genomic_DNA"/>
</dbReference>
<evidence type="ECO:0000313" key="2">
    <source>
        <dbReference type="Proteomes" id="UP001634007"/>
    </source>
</evidence>
<proteinExistence type="predicted"/>
<accession>A0ABD3L648</accession>
<dbReference type="Proteomes" id="UP001634007">
    <property type="component" value="Unassembled WGS sequence"/>
</dbReference>
<organism evidence="1 2">
    <name type="scientific">Eucalyptus globulus</name>
    <name type="common">Tasmanian blue gum</name>
    <dbReference type="NCBI Taxonomy" id="34317"/>
    <lineage>
        <taxon>Eukaryota</taxon>
        <taxon>Viridiplantae</taxon>
        <taxon>Streptophyta</taxon>
        <taxon>Embryophyta</taxon>
        <taxon>Tracheophyta</taxon>
        <taxon>Spermatophyta</taxon>
        <taxon>Magnoliopsida</taxon>
        <taxon>eudicotyledons</taxon>
        <taxon>Gunneridae</taxon>
        <taxon>Pentapetalae</taxon>
        <taxon>rosids</taxon>
        <taxon>malvids</taxon>
        <taxon>Myrtales</taxon>
        <taxon>Myrtaceae</taxon>
        <taxon>Myrtoideae</taxon>
        <taxon>Eucalypteae</taxon>
        <taxon>Eucalyptus</taxon>
    </lineage>
</organism>
<evidence type="ECO:0000313" key="1">
    <source>
        <dbReference type="EMBL" id="KAL3747204.1"/>
    </source>
</evidence>
<name>A0ABD3L648_EUCGL</name>
<protein>
    <submittedName>
        <fullName evidence="1">Uncharacterized protein</fullName>
    </submittedName>
</protein>
<gene>
    <name evidence="1" type="ORF">ACJRO7_016044</name>
</gene>